<keyword evidence="2" id="KW-1185">Reference proteome</keyword>
<dbReference type="AlphaFoldDB" id="A0A5N6QVG8"/>
<accession>A0A5N6QVG8</accession>
<name>A0A5N6QVG8_9ROSI</name>
<gene>
    <name evidence="1" type="ORF">FH972_006337</name>
</gene>
<sequence>MYVLIGYSEVRRSGVAVNVQLKFCFSQPIMMFSLIFMRYRLKLKLGVAKMASVIVVKSPDPSCATTISKFDISSPWAVHVIASKILRAIINSFVELVRYGGYSVYGVNIYQRRYGGYSLSIQRSSI</sequence>
<protein>
    <submittedName>
        <fullName evidence="1">Uncharacterized protein</fullName>
    </submittedName>
</protein>
<organism evidence="1 2">
    <name type="scientific">Carpinus fangiana</name>
    <dbReference type="NCBI Taxonomy" id="176857"/>
    <lineage>
        <taxon>Eukaryota</taxon>
        <taxon>Viridiplantae</taxon>
        <taxon>Streptophyta</taxon>
        <taxon>Embryophyta</taxon>
        <taxon>Tracheophyta</taxon>
        <taxon>Spermatophyta</taxon>
        <taxon>Magnoliopsida</taxon>
        <taxon>eudicotyledons</taxon>
        <taxon>Gunneridae</taxon>
        <taxon>Pentapetalae</taxon>
        <taxon>rosids</taxon>
        <taxon>fabids</taxon>
        <taxon>Fagales</taxon>
        <taxon>Betulaceae</taxon>
        <taxon>Carpinus</taxon>
    </lineage>
</organism>
<proteinExistence type="predicted"/>
<evidence type="ECO:0000313" key="1">
    <source>
        <dbReference type="EMBL" id="KAE8009932.1"/>
    </source>
</evidence>
<dbReference type="Proteomes" id="UP000327013">
    <property type="component" value="Chromosome 2"/>
</dbReference>
<dbReference type="EMBL" id="CM017322">
    <property type="protein sequence ID" value="KAE8009932.1"/>
    <property type="molecule type" value="Genomic_DNA"/>
</dbReference>
<reference evidence="1 2" key="1">
    <citation type="submission" date="2019-06" db="EMBL/GenBank/DDBJ databases">
        <title>A chromosomal-level reference genome of Carpinus fangiana (Coryloideae, Betulaceae).</title>
        <authorList>
            <person name="Yang X."/>
            <person name="Wang Z."/>
            <person name="Zhang L."/>
            <person name="Hao G."/>
            <person name="Liu J."/>
            <person name="Yang Y."/>
        </authorList>
    </citation>
    <scope>NUCLEOTIDE SEQUENCE [LARGE SCALE GENOMIC DNA]</scope>
    <source>
        <strain evidence="1">Cfa_2016G</strain>
        <tissue evidence="1">Leaf</tissue>
    </source>
</reference>
<evidence type="ECO:0000313" key="2">
    <source>
        <dbReference type="Proteomes" id="UP000327013"/>
    </source>
</evidence>